<reference evidence="2 3" key="1">
    <citation type="journal article" date="2016" name="Genome Announc.">
        <title>First Complete Genome Sequence of a Subdivision 6 Acidobacterium Strain.</title>
        <authorList>
            <person name="Huang S."/>
            <person name="Vieira S."/>
            <person name="Bunk B."/>
            <person name="Riedel T."/>
            <person name="Sproer C."/>
            <person name="Overmann J."/>
        </authorList>
    </citation>
    <scope>NUCLEOTIDE SEQUENCE [LARGE SCALE GENOMIC DNA]</scope>
    <source>
        <strain evidence="3">DSM 100886 HEG_-6_39</strain>
    </source>
</reference>
<proteinExistence type="predicted"/>
<keyword evidence="3" id="KW-1185">Reference proteome</keyword>
<sequence length="179" mass="19485">MTNASRRVCYHVASSLDGFIAAEDGSYDWIPMDPDIDFPALFARFDTLVMGRLTYEVMLAYEGGVNDNGVYGKPTIVFSRTLNPADHPNVRVTTEDPAAVVAELTRQPGGDIWIFGGGNLFRQLADAGMVDSVEVALVPVLLGSGIPLLPKGARMRLSLRSHRIYPGTGTVLLQYDVVR</sequence>
<evidence type="ECO:0000313" key="2">
    <source>
        <dbReference type="EMBL" id="AMY06898.1"/>
    </source>
</evidence>
<dbReference type="InterPro" id="IPR024072">
    <property type="entry name" value="DHFR-like_dom_sf"/>
</dbReference>
<dbReference type="Proteomes" id="UP000076079">
    <property type="component" value="Chromosome"/>
</dbReference>
<dbReference type="EMBL" id="CP015136">
    <property type="protein sequence ID" value="AMY06898.1"/>
    <property type="molecule type" value="Genomic_DNA"/>
</dbReference>
<dbReference type="AlphaFoldDB" id="A0A143PFN8"/>
<gene>
    <name evidence="2" type="primary">folA_1</name>
    <name evidence="2" type="ORF">LuPra_00059</name>
</gene>
<reference evidence="3" key="2">
    <citation type="submission" date="2016-04" db="EMBL/GenBank/DDBJ databases">
        <title>First Complete Genome Sequence of a Subdivision 6 Acidobacterium.</title>
        <authorList>
            <person name="Huang S."/>
            <person name="Vieira S."/>
            <person name="Bunk B."/>
            <person name="Riedel T."/>
            <person name="Sproeer C."/>
            <person name="Overmann J."/>
        </authorList>
    </citation>
    <scope>NUCLEOTIDE SEQUENCE [LARGE SCALE GENOMIC DNA]</scope>
    <source>
        <strain evidence="3">DSM 100886 HEG_-6_39</strain>
    </source>
</reference>
<protein>
    <submittedName>
        <fullName evidence="2">Dihydrofolate reductase</fullName>
        <ecNumber evidence="2">1.5.1.3</ecNumber>
    </submittedName>
</protein>
<dbReference type="STRING" id="1855912.LuPra_00059"/>
<dbReference type="Gene3D" id="3.40.430.10">
    <property type="entry name" value="Dihydrofolate Reductase, subunit A"/>
    <property type="match status" value="1"/>
</dbReference>
<dbReference type="GO" id="GO:0004146">
    <property type="term" value="F:dihydrofolate reductase activity"/>
    <property type="evidence" value="ECO:0007669"/>
    <property type="project" value="UniProtKB-EC"/>
</dbReference>
<dbReference type="RefSeq" id="WP_110168911.1">
    <property type="nucleotide sequence ID" value="NZ_CP015136.1"/>
</dbReference>
<dbReference type="PANTHER" id="PTHR38011:SF11">
    <property type="entry name" value="2,5-DIAMINO-6-RIBOSYLAMINO-4(3H)-PYRIMIDINONE 5'-PHOSPHATE REDUCTASE"/>
    <property type="match status" value="1"/>
</dbReference>
<dbReference type="KEGG" id="abac:LuPra_00059"/>
<dbReference type="GO" id="GO:0008703">
    <property type="term" value="F:5-amino-6-(5-phosphoribosylamino)uracil reductase activity"/>
    <property type="evidence" value="ECO:0007669"/>
    <property type="project" value="InterPro"/>
</dbReference>
<dbReference type="InterPro" id="IPR002734">
    <property type="entry name" value="RibDG_C"/>
</dbReference>
<feature type="domain" description="Bacterial bifunctional deaminase-reductase C-terminal" evidence="1">
    <location>
        <begin position="8"/>
        <end position="164"/>
    </location>
</feature>
<dbReference type="PANTHER" id="PTHR38011">
    <property type="entry name" value="DIHYDROFOLATE REDUCTASE FAMILY PROTEIN (AFU_ORTHOLOGUE AFUA_8G06820)"/>
    <property type="match status" value="1"/>
</dbReference>
<dbReference type="GO" id="GO:0009231">
    <property type="term" value="P:riboflavin biosynthetic process"/>
    <property type="evidence" value="ECO:0007669"/>
    <property type="project" value="InterPro"/>
</dbReference>
<dbReference type="Pfam" id="PF01872">
    <property type="entry name" value="RibD_C"/>
    <property type="match status" value="1"/>
</dbReference>
<organism evidence="2 3">
    <name type="scientific">Luteitalea pratensis</name>
    <dbReference type="NCBI Taxonomy" id="1855912"/>
    <lineage>
        <taxon>Bacteria</taxon>
        <taxon>Pseudomonadati</taxon>
        <taxon>Acidobacteriota</taxon>
        <taxon>Vicinamibacteria</taxon>
        <taxon>Vicinamibacterales</taxon>
        <taxon>Vicinamibacteraceae</taxon>
        <taxon>Luteitalea</taxon>
    </lineage>
</organism>
<dbReference type="InterPro" id="IPR050765">
    <property type="entry name" value="Riboflavin_Biosynth_HTPR"/>
</dbReference>
<evidence type="ECO:0000259" key="1">
    <source>
        <dbReference type="Pfam" id="PF01872"/>
    </source>
</evidence>
<dbReference type="SUPFAM" id="SSF53597">
    <property type="entry name" value="Dihydrofolate reductase-like"/>
    <property type="match status" value="1"/>
</dbReference>
<dbReference type="OrthoDB" id="195113at2"/>
<accession>A0A143PFN8</accession>
<evidence type="ECO:0000313" key="3">
    <source>
        <dbReference type="Proteomes" id="UP000076079"/>
    </source>
</evidence>
<dbReference type="EC" id="1.5.1.3" evidence="2"/>
<keyword evidence="2" id="KW-0560">Oxidoreductase</keyword>
<name>A0A143PFN8_LUTPR</name>